<reference evidence="3" key="1">
    <citation type="submission" date="2020-05" db="EMBL/GenBank/DDBJ databases">
        <authorList>
            <person name="Chiriac C."/>
            <person name="Salcher M."/>
            <person name="Ghai R."/>
            <person name="Kavagutti S V."/>
        </authorList>
    </citation>
    <scope>NUCLEOTIDE SEQUENCE</scope>
</reference>
<organism evidence="3">
    <name type="scientific">freshwater metagenome</name>
    <dbReference type="NCBI Taxonomy" id="449393"/>
    <lineage>
        <taxon>unclassified sequences</taxon>
        <taxon>metagenomes</taxon>
        <taxon>ecological metagenomes</taxon>
    </lineage>
</organism>
<proteinExistence type="predicted"/>
<evidence type="ECO:0000256" key="1">
    <source>
        <dbReference type="SAM" id="MobiDB-lite"/>
    </source>
</evidence>
<feature type="domain" description="N,N-dimethylformamidase beta subunit-like C-terminal" evidence="2">
    <location>
        <begin position="61"/>
        <end position="531"/>
    </location>
</feature>
<feature type="compositionally biased region" description="Basic and acidic residues" evidence="1">
    <location>
        <begin position="182"/>
        <end position="195"/>
    </location>
</feature>
<dbReference type="Pfam" id="PF20254">
    <property type="entry name" value="DMFA2_C"/>
    <property type="match status" value="1"/>
</dbReference>
<accession>A0A6J6FR91</accession>
<gene>
    <name evidence="3" type="ORF">UFOPK1493_03669</name>
</gene>
<evidence type="ECO:0000313" key="3">
    <source>
        <dbReference type="EMBL" id="CAB4589565.1"/>
    </source>
</evidence>
<feature type="region of interest" description="Disordered" evidence="1">
    <location>
        <begin position="181"/>
        <end position="202"/>
    </location>
</feature>
<dbReference type="AlphaFoldDB" id="A0A6J6FR91"/>
<dbReference type="EMBL" id="CAEZSR010000219">
    <property type="protein sequence ID" value="CAB4589565.1"/>
    <property type="molecule type" value="Genomic_DNA"/>
</dbReference>
<protein>
    <submittedName>
        <fullName evidence="3">Unannotated protein</fullName>
    </submittedName>
</protein>
<dbReference type="InterPro" id="IPR046540">
    <property type="entry name" value="DMFA2_C"/>
</dbReference>
<name>A0A6J6FR91_9ZZZZ</name>
<evidence type="ECO:0000259" key="2">
    <source>
        <dbReference type="Pfam" id="PF20254"/>
    </source>
</evidence>
<sequence>MSLAHAQGGAPTVARVTAPIPHPSDDPTHHDAVEAYCGRLSCVAGEEVTLHVRCTTERYDVEVIRWGATREVVWSATDLPGSVPDTPADADSRGCGWPVSLRIPTGPQWRSGFHHVRLRAHGAPAGRDVGDACVVVRPVEPTARALLVIATNTYNAYNNWGGRSLYTGAHRVSFRRPFGRGMIDRTPTERDDRKAPPVRFGEQPDVDGEAYQRFRHAHDLPGYMSSAGWFTYERRFVEWAEREGLAFDTAISSDLAEHPELLDGYEVLLSVGHDEYWSAGQRDAVERFVARGGNVVSMSGNTMFWQVRLEDDEHDADGAGEVGDGHRSAAMTCWKYRAHELDPVVADGRPQLMTGMWADPVVGRPETSILGAGSAWGLYSRFGQATPRGAGAFTVYRDGHWLFEGTGLRYGDLLGRDHGVVGYETVGCRLTFDEYQLPVAAGGDGTPADIEVVAFCPSSNLMMGEYPSSIAALDDQGDLEFVASRLFGRVDADSIARVRHGNAVMVVSRPYGTSGGEVVTIGSTDWVYGLADPAVARVTRNAIERAADRA</sequence>
<dbReference type="SUPFAM" id="SSF52317">
    <property type="entry name" value="Class I glutamine amidotransferase-like"/>
    <property type="match status" value="1"/>
</dbReference>
<feature type="region of interest" description="Disordered" evidence="1">
    <location>
        <begin position="1"/>
        <end position="27"/>
    </location>
</feature>
<dbReference type="InterPro" id="IPR029062">
    <property type="entry name" value="Class_I_gatase-like"/>
</dbReference>